<dbReference type="AlphaFoldDB" id="A0A9D2PTX7"/>
<dbReference type="GO" id="GO:0055085">
    <property type="term" value="P:transmembrane transport"/>
    <property type="evidence" value="ECO:0007669"/>
    <property type="project" value="InterPro"/>
</dbReference>
<evidence type="ECO:0000313" key="9">
    <source>
        <dbReference type="EMBL" id="HJC65691.1"/>
    </source>
</evidence>
<evidence type="ECO:0000256" key="3">
    <source>
        <dbReference type="ARBA" id="ARBA00022475"/>
    </source>
</evidence>
<gene>
    <name evidence="9" type="ORF">H9931_03070</name>
</gene>
<dbReference type="Proteomes" id="UP000823863">
    <property type="component" value="Unassembled WGS sequence"/>
</dbReference>
<feature type="transmembrane region" description="Helical" evidence="7">
    <location>
        <begin position="117"/>
        <end position="136"/>
    </location>
</feature>
<accession>A0A9D2PTX7</accession>
<evidence type="ECO:0000256" key="1">
    <source>
        <dbReference type="ARBA" id="ARBA00004651"/>
    </source>
</evidence>
<keyword evidence="5 7" id="KW-1133">Transmembrane helix</keyword>
<keyword evidence="6 7" id="KW-0472">Membrane</keyword>
<feature type="domain" description="ABC transmembrane type-1" evidence="8">
    <location>
        <begin position="72"/>
        <end position="263"/>
    </location>
</feature>
<dbReference type="Pfam" id="PF00528">
    <property type="entry name" value="BPD_transp_1"/>
    <property type="match status" value="1"/>
</dbReference>
<feature type="transmembrane region" description="Helical" evidence="7">
    <location>
        <begin position="12"/>
        <end position="32"/>
    </location>
</feature>
<dbReference type="InterPro" id="IPR035906">
    <property type="entry name" value="MetI-like_sf"/>
</dbReference>
<keyword evidence="3" id="KW-1003">Cell membrane</keyword>
<evidence type="ECO:0000256" key="6">
    <source>
        <dbReference type="ARBA" id="ARBA00023136"/>
    </source>
</evidence>
<feature type="transmembrane region" description="Helical" evidence="7">
    <location>
        <begin position="142"/>
        <end position="163"/>
    </location>
</feature>
<evidence type="ECO:0000256" key="7">
    <source>
        <dbReference type="RuleBase" id="RU363032"/>
    </source>
</evidence>
<evidence type="ECO:0000256" key="5">
    <source>
        <dbReference type="ARBA" id="ARBA00022989"/>
    </source>
</evidence>
<evidence type="ECO:0000259" key="8">
    <source>
        <dbReference type="PROSITE" id="PS50928"/>
    </source>
</evidence>
<dbReference type="Gene3D" id="1.10.3720.10">
    <property type="entry name" value="MetI-like"/>
    <property type="match status" value="1"/>
</dbReference>
<feature type="transmembrane region" description="Helical" evidence="7">
    <location>
        <begin position="192"/>
        <end position="219"/>
    </location>
</feature>
<comment type="similarity">
    <text evidence="7">Belongs to the binding-protein-dependent transport system permease family.</text>
</comment>
<organism evidence="9 10">
    <name type="scientific">Candidatus Enterocloster excrementigallinarum</name>
    <dbReference type="NCBI Taxonomy" id="2838558"/>
    <lineage>
        <taxon>Bacteria</taxon>
        <taxon>Bacillati</taxon>
        <taxon>Bacillota</taxon>
        <taxon>Clostridia</taxon>
        <taxon>Lachnospirales</taxon>
        <taxon>Lachnospiraceae</taxon>
        <taxon>Enterocloster</taxon>
    </lineage>
</organism>
<proteinExistence type="inferred from homology"/>
<protein>
    <submittedName>
        <fullName evidence="9">Carbohydrate ABC transporter permease</fullName>
    </submittedName>
</protein>
<feature type="transmembrane region" description="Helical" evidence="7">
    <location>
        <begin position="76"/>
        <end position="97"/>
    </location>
</feature>
<keyword evidence="2 7" id="KW-0813">Transport</keyword>
<reference evidence="9" key="1">
    <citation type="journal article" date="2021" name="PeerJ">
        <title>Extensive microbial diversity within the chicken gut microbiome revealed by metagenomics and culture.</title>
        <authorList>
            <person name="Gilroy R."/>
            <person name="Ravi A."/>
            <person name="Getino M."/>
            <person name="Pursley I."/>
            <person name="Horton D.L."/>
            <person name="Alikhan N.F."/>
            <person name="Baker D."/>
            <person name="Gharbi K."/>
            <person name="Hall N."/>
            <person name="Watson M."/>
            <person name="Adriaenssens E.M."/>
            <person name="Foster-Nyarko E."/>
            <person name="Jarju S."/>
            <person name="Secka A."/>
            <person name="Antonio M."/>
            <person name="Oren A."/>
            <person name="Chaudhuri R.R."/>
            <person name="La Ragione R."/>
            <person name="Hildebrand F."/>
            <person name="Pallen M.J."/>
        </authorList>
    </citation>
    <scope>NUCLEOTIDE SEQUENCE</scope>
    <source>
        <strain evidence="9">CHK198-12963</strain>
    </source>
</reference>
<comment type="subcellular location">
    <subcellularLocation>
        <location evidence="1 7">Cell membrane</location>
        <topology evidence="1 7">Multi-pass membrane protein</topology>
    </subcellularLocation>
</comment>
<feature type="transmembrane region" description="Helical" evidence="7">
    <location>
        <begin position="239"/>
        <end position="262"/>
    </location>
</feature>
<dbReference type="InterPro" id="IPR000515">
    <property type="entry name" value="MetI-like"/>
</dbReference>
<reference evidence="9" key="2">
    <citation type="submission" date="2021-04" db="EMBL/GenBank/DDBJ databases">
        <authorList>
            <person name="Gilroy R."/>
        </authorList>
    </citation>
    <scope>NUCLEOTIDE SEQUENCE</scope>
    <source>
        <strain evidence="9">CHK198-12963</strain>
    </source>
</reference>
<name>A0A9D2PTX7_9FIRM</name>
<dbReference type="EMBL" id="DWWB01000013">
    <property type="protein sequence ID" value="HJC65691.1"/>
    <property type="molecule type" value="Genomic_DNA"/>
</dbReference>
<evidence type="ECO:0000256" key="2">
    <source>
        <dbReference type="ARBA" id="ARBA00022448"/>
    </source>
</evidence>
<dbReference type="PROSITE" id="PS50928">
    <property type="entry name" value="ABC_TM1"/>
    <property type="match status" value="1"/>
</dbReference>
<sequence length="278" mass="31437">MRKRNRLVKRTILYLVLAIFVIVALFPIYWMLNTSLKPNNEIYQMKPTFFPSKVTLDGYKRLFFETSFFTHMKNSLQVSSVTSVGSVFFSILAAYAIARFQFRGKNLISRAIIYSYLMPRSVMYIPLYLFVVQVGLNNSMAALYLIYPTFVIPYATWMLISYFKSIPKELEEAALIDGCTRVETLQKIIFPLALPGIMSTVIFSFTLCWSEFLYAFVIISDDLQKTVTLGLADLIVDDLYAWGPLMGGAAISTIPVIILYMFSSSFMVTGNAAGGVKG</sequence>
<dbReference type="PANTHER" id="PTHR32243:SF18">
    <property type="entry name" value="INNER MEMBRANE ABC TRANSPORTER PERMEASE PROTEIN YCJP"/>
    <property type="match status" value="1"/>
</dbReference>
<dbReference type="InterPro" id="IPR050901">
    <property type="entry name" value="BP-dep_ABC_trans_perm"/>
</dbReference>
<dbReference type="PANTHER" id="PTHR32243">
    <property type="entry name" value="MALTOSE TRANSPORT SYSTEM PERMEASE-RELATED"/>
    <property type="match status" value="1"/>
</dbReference>
<comment type="caution">
    <text evidence="9">The sequence shown here is derived from an EMBL/GenBank/DDBJ whole genome shotgun (WGS) entry which is preliminary data.</text>
</comment>
<evidence type="ECO:0000313" key="10">
    <source>
        <dbReference type="Proteomes" id="UP000823863"/>
    </source>
</evidence>
<dbReference type="CDD" id="cd06261">
    <property type="entry name" value="TM_PBP2"/>
    <property type="match status" value="1"/>
</dbReference>
<keyword evidence="4 7" id="KW-0812">Transmembrane</keyword>
<evidence type="ECO:0000256" key="4">
    <source>
        <dbReference type="ARBA" id="ARBA00022692"/>
    </source>
</evidence>
<dbReference type="GO" id="GO:0005886">
    <property type="term" value="C:plasma membrane"/>
    <property type="evidence" value="ECO:0007669"/>
    <property type="project" value="UniProtKB-SubCell"/>
</dbReference>
<dbReference type="SUPFAM" id="SSF161098">
    <property type="entry name" value="MetI-like"/>
    <property type="match status" value="1"/>
</dbReference>